<dbReference type="PROSITE" id="PS50157">
    <property type="entry name" value="ZINC_FINGER_C2H2_2"/>
    <property type="match status" value="3"/>
</dbReference>
<protein>
    <submittedName>
        <fullName evidence="4">PR domain zinc finger protein 16-like Protein</fullName>
    </submittedName>
</protein>
<dbReference type="OrthoDB" id="9998363at2759"/>
<dbReference type="KEGG" id="tca:659388"/>
<dbReference type="EMBL" id="KQ971343">
    <property type="protein sequence ID" value="EFA04130.2"/>
    <property type="molecule type" value="Genomic_DNA"/>
</dbReference>
<dbReference type="SMART" id="SM00355">
    <property type="entry name" value="ZnF_C2H2"/>
    <property type="match status" value="4"/>
</dbReference>
<dbReference type="PROSITE" id="PS00028">
    <property type="entry name" value="ZINC_FINGER_C2H2_1"/>
    <property type="match status" value="3"/>
</dbReference>
<keyword evidence="1" id="KW-0479">Metal-binding</keyword>
<accession>D6WLL7</accession>
<evidence type="ECO:0000313" key="4">
    <source>
        <dbReference type="EMBL" id="EFA04130.2"/>
    </source>
</evidence>
<dbReference type="GO" id="GO:0001228">
    <property type="term" value="F:DNA-binding transcription activator activity, RNA polymerase II-specific"/>
    <property type="evidence" value="ECO:0000318"/>
    <property type="project" value="GO_Central"/>
</dbReference>
<dbReference type="Gene3D" id="3.30.160.60">
    <property type="entry name" value="Classic Zinc Finger"/>
    <property type="match status" value="2"/>
</dbReference>
<feature type="domain" description="C2H2-type" evidence="3">
    <location>
        <begin position="335"/>
        <end position="362"/>
    </location>
</feature>
<dbReference type="FunCoup" id="D6WLL7">
    <property type="interactions" value="31"/>
</dbReference>
<evidence type="ECO:0000259" key="3">
    <source>
        <dbReference type="PROSITE" id="PS50157"/>
    </source>
</evidence>
<reference evidence="4 5" key="1">
    <citation type="journal article" date="2008" name="Nature">
        <title>The genome of the model beetle and pest Tribolium castaneum.</title>
        <authorList>
            <consortium name="Tribolium Genome Sequencing Consortium"/>
            <person name="Richards S."/>
            <person name="Gibbs R.A."/>
            <person name="Weinstock G.M."/>
            <person name="Brown S.J."/>
            <person name="Denell R."/>
            <person name="Beeman R.W."/>
            <person name="Gibbs R."/>
            <person name="Beeman R.W."/>
            <person name="Brown S.J."/>
            <person name="Bucher G."/>
            <person name="Friedrich M."/>
            <person name="Grimmelikhuijzen C.J."/>
            <person name="Klingler M."/>
            <person name="Lorenzen M."/>
            <person name="Richards S."/>
            <person name="Roth S."/>
            <person name="Schroder R."/>
            <person name="Tautz D."/>
            <person name="Zdobnov E.M."/>
            <person name="Muzny D."/>
            <person name="Gibbs R.A."/>
            <person name="Weinstock G.M."/>
            <person name="Attaway T."/>
            <person name="Bell S."/>
            <person name="Buhay C.J."/>
            <person name="Chandrabose M.N."/>
            <person name="Chavez D."/>
            <person name="Clerk-Blankenburg K.P."/>
            <person name="Cree A."/>
            <person name="Dao M."/>
            <person name="Davis C."/>
            <person name="Chacko J."/>
            <person name="Dinh H."/>
            <person name="Dugan-Rocha S."/>
            <person name="Fowler G."/>
            <person name="Garner T.T."/>
            <person name="Garnes J."/>
            <person name="Gnirke A."/>
            <person name="Hawes A."/>
            <person name="Hernandez J."/>
            <person name="Hines S."/>
            <person name="Holder M."/>
            <person name="Hume J."/>
            <person name="Jhangiani S.N."/>
            <person name="Joshi V."/>
            <person name="Khan Z.M."/>
            <person name="Jackson L."/>
            <person name="Kovar C."/>
            <person name="Kowis A."/>
            <person name="Lee S."/>
            <person name="Lewis L.R."/>
            <person name="Margolis J."/>
            <person name="Morgan M."/>
            <person name="Nazareth L.V."/>
            <person name="Nguyen N."/>
            <person name="Okwuonu G."/>
            <person name="Parker D."/>
            <person name="Richards S."/>
            <person name="Ruiz S.J."/>
            <person name="Santibanez J."/>
            <person name="Savard J."/>
            <person name="Scherer S.E."/>
            <person name="Schneider B."/>
            <person name="Sodergren E."/>
            <person name="Tautz D."/>
            <person name="Vattahil S."/>
            <person name="Villasana D."/>
            <person name="White C.S."/>
            <person name="Wright R."/>
            <person name="Park Y."/>
            <person name="Beeman R.W."/>
            <person name="Lord J."/>
            <person name="Oppert B."/>
            <person name="Lorenzen M."/>
            <person name="Brown S."/>
            <person name="Wang L."/>
            <person name="Savard J."/>
            <person name="Tautz D."/>
            <person name="Richards S."/>
            <person name="Weinstock G."/>
            <person name="Gibbs R.A."/>
            <person name="Liu Y."/>
            <person name="Worley K."/>
            <person name="Weinstock G."/>
            <person name="Elsik C.G."/>
            <person name="Reese J.T."/>
            <person name="Elhaik E."/>
            <person name="Landan G."/>
            <person name="Graur D."/>
            <person name="Arensburger P."/>
            <person name="Atkinson P."/>
            <person name="Beeman R.W."/>
            <person name="Beidler J."/>
            <person name="Brown S.J."/>
            <person name="Demuth J.P."/>
            <person name="Drury D.W."/>
            <person name="Du Y.Z."/>
            <person name="Fujiwara H."/>
            <person name="Lorenzen M."/>
            <person name="Maselli V."/>
            <person name="Osanai M."/>
            <person name="Park Y."/>
            <person name="Robertson H.M."/>
            <person name="Tu Z."/>
            <person name="Wang J.J."/>
            <person name="Wang S."/>
            <person name="Richards S."/>
            <person name="Song H."/>
            <person name="Zhang L."/>
            <person name="Sodergren E."/>
            <person name="Werner D."/>
            <person name="Stanke M."/>
            <person name="Morgenstern B."/>
            <person name="Solovyev V."/>
            <person name="Kosarev P."/>
            <person name="Brown G."/>
            <person name="Chen H.C."/>
            <person name="Ermolaeva O."/>
            <person name="Hlavina W."/>
            <person name="Kapustin Y."/>
            <person name="Kiryutin B."/>
            <person name="Kitts P."/>
            <person name="Maglott D."/>
            <person name="Pruitt K."/>
            <person name="Sapojnikov V."/>
            <person name="Souvorov A."/>
            <person name="Mackey A.J."/>
            <person name="Waterhouse R.M."/>
            <person name="Wyder S."/>
            <person name="Zdobnov E.M."/>
            <person name="Zdobnov E.M."/>
            <person name="Wyder S."/>
            <person name="Kriventseva E.V."/>
            <person name="Kadowaki T."/>
            <person name="Bork P."/>
            <person name="Aranda M."/>
            <person name="Bao R."/>
            <person name="Beermann A."/>
            <person name="Berns N."/>
            <person name="Bolognesi R."/>
            <person name="Bonneton F."/>
            <person name="Bopp D."/>
            <person name="Brown S.J."/>
            <person name="Bucher G."/>
            <person name="Butts T."/>
            <person name="Chaumot A."/>
            <person name="Denell R.E."/>
            <person name="Ferrier D.E."/>
            <person name="Friedrich M."/>
            <person name="Gordon C.M."/>
            <person name="Jindra M."/>
            <person name="Klingler M."/>
            <person name="Lan Q."/>
            <person name="Lattorff H.M."/>
            <person name="Laudet V."/>
            <person name="von Levetsow C."/>
            <person name="Liu Z."/>
            <person name="Lutz R."/>
            <person name="Lynch J.A."/>
            <person name="da Fonseca R.N."/>
            <person name="Posnien N."/>
            <person name="Reuter R."/>
            <person name="Roth S."/>
            <person name="Savard J."/>
            <person name="Schinko J.B."/>
            <person name="Schmitt C."/>
            <person name="Schoppmeier M."/>
            <person name="Schroder R."/>
            <person name="Shippy T.D."/>
            <person name="Simonnet F."/>
            <person name="Marques-Souza H."/>
            <person name="Tautz D."/>
            <person name="Tomoyasu Y."/>
            <person name="Trauner J."/>
            <person name="Van der Zee M."/>
            <person name="Vervoort M."/>
            <person name="Wittkopp N."/>
            <person name="Wimmer E.A."/>
            <person name="Yang X."/>
            <person name="Jones A.K."/>
            <person name="Sattelle D.B."/>
            <person name="Ebert P.R."/>
            <person name="Nelson D."/>
            <person name="Scott J.G."/>
            <person name="Beeman R.W."/>
            <person name="Muthukrishnan S."/>
            <person name="Kramer K.J."/>
            <person name="Arakane Y."/>
            <person name="Beeman R.W."/>
            <person name="Zhu Q."/>
            <person name="Hogenkamp D."/>
            <person name="Dixit R."/>
            <person name="Oppert B."/>
            <person name="Jiang H."/>
            <person name="Zou Z."/>
            <person name="Marshall J."/>
            <person name="Elpidina E."/>
            <person name="Vinokurov K."/>
            <person name="Oppert C."/>
            <person name="Zou Z."/>
            <person name="Evans J."/>
            <person name="Lu Z."/>
            <person name="Zhao P."/>
            <person name="Sumathipala N."/>
            <person name="Altincicek B."/>
            <person name="Vilcinskas A."/>
            <person name="Williams M."/>
            <person name="Hultmark D."/>
            <person name="Hetru C."/>
            <person name="Jiang H."/>
            <person name="Grimmelikhuijzen C.J."/>
            <person name="Hauser F."/>
            <person name="Cazzamali G."/>
            <person name="Williamson M."/>
            <person name="Park Y."/>
            <person name="Li B."/>
            <person name="Tanaka Y."/>
            <person name="Predel R."/>
            <person name="Neupert S."/>
            <person name="Schachtner J."/>
            <person name="Verleyen P."/>
            <person name="Raible F."/>
            <person name="Bork P."/>
            <person name="Friedrich M."/>
            <person name="Walden K.K."/>
            <person name="Robertson H.M."/>
            <person name="Angeli S."/>
            <person name="Foret S."/>
            <person name="Bucher G."/>
            <person name="Schuetz S."/>
            <person name="Maleszka R."/>
            <person name="Wimmer E.A."/>
            <person name="Beeman R.W."/>
            <person name="Lorenzen M."/>
            <person name="Tomoyasu Y."/>
            <person name="Miller S.C."/>
            <person name="Grossmann D."/>
            <person name="Bucher G."/>
        </authorList>
    </citation>
    <scope>NUCLEOTIDE SEQUENCE [LARGE SCALE GENOMIC DNA]</scope>
    <source>
        <strain evidence="4 5">Georgia GA2</strain>
    </source>
</reference>
<evidence type="ECO:0000256" key="2">
    <source>
        <dbReference type="SAM" id="MobiDB-lite"/>
    </source>
</evidence>
<proteinExistence type="predicted"/>
<evidence type="ECO:0000256" key="1">
    <source>
        <dbReference type="PROSITE-ProRule" id="PRU00042"/>
    </source>
</evidence>
<dbReference type="GO" id="GO:0000978">
    <property type="term" value="F:RNA polymerase II cis-regulatory region sequence-specific DNA binding"/>
    <property type="evidence" value="ECO:0000318"/>
    <property type="project" value="GO_Central"/>
</dbReference>
<dbReference type="STRING" id="7070.D6WLL7"/>
<dbReference type="Pfam" id="PF00096">
    <property type="entry name" value="zf-C2H2"/>
    <property type="match status" value="3"/>
</dbReference>
<dbReference type="AlphaFoldDB" id="D6WLL7"/>
<keyword evidence="5" id="KW-1185">Reference proteome</keyword>
<gene>
    <name evidence="4" type="primary">AUGUSTUS-3.0.2_14373</name>
    <name evidence="4" type="ORF">TcasGA2_TC014373</name>
</gene>
<dbReference type="Proteomes" id="UP000007266">
    <property type="component" value="Linkage group 5"/>
</dbReference>
<dbReference type="PANTHER" id="PTHR16515">
    <property type="entry name" value="PR DOMAIN ZINC FINGER PROTEIN"/>
    <property type="match status" value="1"/>
</dbReference>
<feature type="compositionally biased region" description="Basic and acidic residues" evidence="2">
    <location>
        <begin position="434"/>
        <end position="445"/>
    </location>
</feature>
<dbReference type="OMA" id="VAWFGEE"/>
<keyword evidence="1" id="KW-0863">Zinc-finger</keyword>
<feature type="domain" description="C2H2-type" evidence="3">
    <location>
        <begin position="392"/>
        <end position="420"/>
    </location>
</feature>
<name>D6WLL7_TRICA</name>
<reference evidence="4 5" key="2">
    <citation type="journal article" date="2010" name="Nucleic Acids Res.">
        <title>BeetleBase in 2010: revisions to provide comprehensive genomic information for Tribolium castaneum.</title>
        <authorList>
            <person name="Kim H.S."/>
            <person name="Murphy T."/>
            <person name="Xia J."/>
            <person name="Caragea D."/>
            <person name="Park Y."/>
            <person name="Beeman R.W."/>
            <person name="Lorenzen M.D."/>
            <person name="Butcher S."/>
            <person name="Manak J.R."/>
            <person name="Brown S.J."/>
        </authorList>
    </citation>
    <scope>NUCLEOTIDE SEQUENCE [LARGE SCALE GENOMIC DNA]</scope>
    <source>
        <strain evidence="4 5">Georgia GA2</strain>
    </source>
</reference>
<dbReference type="GO" id="GO:0005634">
    <property type="term" value="C:nucleus"/>
    <property type="evidence" value="ECO:0000318"/>
    <property type="project" value="GO_Central"/>
</dbReference>
<feature type="region of interest" description="Disordered" evidence="2">
    <location>
        <begin position="425"/>
        <end position="445"/>
    </location>
</feature>
<feature type="domain" description="C2H2-type" evidence="3">
    <location>
        <begin position="363"/>
        <end position="390"/>
    </location>
</feature>
<evidence type="ECO:0000313" key="5">
    <source>
        <dbReference type="Proteomes" id="UP000007266"/>
    </source>
</evidence>
<keyword evidence="1" id="KW-0862">Zinc</keyword>
<dbReference type="GO" id="GO:0008270">
    <property type="term" value="F:zinc ion binding"/>
    <property type="evidence" value="ECO:0007669"/>
    <property type="project" value="UniProtKB-KW"/>
</dbReference>
<dbReference type="eggNOG" id="KOG1721">
    <property type="taxonomic scope" value="Eukaryota"/>
</dbReference>
<dbReference type="SUPFAM" id="SSF57667">
    <property type="entry name" value="beta-beta-alpha zinc fingers"/>
    <property type="match status" value="2"/>
</dbReference>
<dbReference type="PANTHER" id="PTHR16515:SF21">
    <property type="entry name" value="PR DOMAIN ZINC FINGER PROTEIN 13"/>
    <property type="match status" value="1"/>
</dbReference>
<dbReference type="InParanoid" id="D6WLL7"/>
<dbReference type="InterPro" id="IPR050331">
    <property type="entry name" value="Zinc_finger"/>
</dbReference>
<dbReference type="HOGENOM" id="CLU_047756_0_0_1"/>
<dbReference type="InterPro" id="IPR013087">
    <property type="entry name" value="Znf_C2H2_type"/>
</dbReference>
<dbReference type="GO" id="GO:0006357">
    <property type="term" value="P:regulation of transcription by RNA polymerase II"/>
    <property type="evidence" value="ECO:0000318"/>
    <property type="project" value="GO_Central"/>
</dbReference>
<organism evidence="4 5">
    <name type="scientific">Tribolium castaneum</name>
    <name type="common">Red flour beetle</name>
    <dbReference type="NCBI Taxonomy" id="7070"/>
    <lineage>
        <taxon>Eukaryota</taxon>
        <taxon>Metazoa</taxon>
        <taxon>Ecdysozoa</taxon>
        <taxon>Arthropoda</taxon>
        <taxon>Hexapoda</taxon>
        <taxon>Insecta</taxon>
        <taxon>Pterygota</taxon>
        <taxon>Neoptera</taxon>
        <taxon>Endopterygota</taxon>
        <taxon>Coleoptera</taxon>
        <taxon>Polyphaga</taxon>
        <taxon>Cucujiformia</taxon>
        <taxon>Tenebrionidae</taxon>
        <taxon>Tenebrionidae incertae sedis</taxon>
        <taxon>Tribolium</taxon>
    </lineage>
</organism>
<dbReference type="InterPro" id="IPR036236">
    <property type="entry name" value="Znf_C2H2_sf"/>
</dbReference>
<dbReference type="FunFam" id="3.30.160.60:FF:000616">
    <property type="entry name" value="PR domain zinc finger protein 13"/>
    <property type="match status" value="1"/>
</dbReference>
<sequence length="445" mass="50402">MFPIVPQNFEIRNHSFSSPELITSFVTGSSKLLVPGKVTASATIPQGAVSAPIEPVQLVGPSDVVQISAQPNSLGTIDLEKNSKEIWSDEIHWVRALRLSDDCHSYNIQLRFQPNQRPGTSFSKSVSASKLVLQAVRPIETGQELLLWFSEDILAMLQIAFLTPSNIQGQKKYVCTKCSALYESPNPLKLHISLGCGRYTVTSLWERLSNAIRENALQSVTKQDIFDFKLSPEPQIMRQRNAMDLSMSNSKQEASQKDIYRPYNSETSAFRPFKKYQDDGFTHRENLLVPIMDNVQIWPLAPFEQNSFHLQHTPSEDEAHIETLVSSLGKSKQGHICLYCGKCYSRKYGLKIHIRTHTGYKPLKCKFCMRPFGDPSNLNKHVRLHAEGNTPYKCDLCGKILVRRRDLDRHLKSRHMIEMHPGLNILQEDSNPDENVKGEGEIPNS</sequence>